<dbReference type="NCBIfam" id="TIGR00912">
    <property type="entry name" value="2A0309"/>
    <property type="match status" value="1"/>
</dbReference>
<feature type="transmembrane region" description="Helical" evidence="8">
    <location>
        <begin position="334"/>
        <end position="357"/>
    </location>
</feature>
<dbReference type="Proteomes" id="UP000051063">
    <property type="component" value="Unassembled WGS sequence"/>
</dbReference>
<keyword evidence="10" id="KW-1185">Reference proteome</keyword>
<organism evidence="9 10">
    <name type="scientific">Brevibacillus choshinensis</name>
    <dbReference type="NCBI Taxonomy" id="54911"/>
    <lineage>
        <taxon>Bacteria</taxon>
        <taxon>Bacillati</taxon>
        <taxon>Bacillota</taxon>
        <taxon>Bacilli</taxon>
        <taxon>Bacillales</taxon>
        <taxon>Paenibacillaceae</taxon>
        <taxon>Brevibacillus</taxon>
    </lineage>
</organism>
<comment type="similarity">
    <text evidence="2">Belongs to the amino acid-polyamine-organocation (APC) superfamily. Spore germination protein (SGP) (TC 2.A.3.9) family.</text>
</comment>
<dbReference type="RefSeq" id="WP_055743765.1">
    <property type="nucleotide sequence ID" value="NZ_LJJB01000007.1"/>
</dbReference>
<protein>
    <submittedName>
        <fullName evidence="9">Spore gernimation protein</fullName>
    </submittedName>
</protein>
<dbReference type="PANTHER" id="PTHR34975:SF2">
    <property type="entry name" value="SPORE GERMINATION PROTEIN A2"/>
    <property type="match status" value="1"/>
</dbReference>
<keyword evidence="6 8" id="KW-1133">Transmembrane helix</keyword>
<sequence length="376" mass="43454">MKTSIQERYLVSPFFVFFLVHANMVGIGILGYQRKLIQSAGYDAWISVIITGISTHLLMWMMYAMLKTGASDIIELHIRCFGRWLGKLLSLLVLVYVLVAAFIIFRSYVEIVKIIIFPLMQTWSMSILMLLLLYYVVSGGFRTVTGICLVGVTLPLLLMVPLFVFPFEYVHPNNLLPVFSHTVHELFLSAKEVIFNFAGFELLFFYYPFIKNPQQSQKWAHAALLFTTVLYLALTMITFMFFTEGELEKIIWPTLTMIKIIEIPIIQRIEFIIVSLWLFVVLPNLCLNVWAITRGMKQMFQMNQRRTLLAILLVLMLTSLGMESRADLMMLSNMFGTAAMYFLYGYIPFLFLVYHLWGKRRGSNALLSSNHEINEA</sequence>
<dbReference type="Pfam" id="PF03845">
    <property type="entry name" value="Spore_permease"/>
    <property type="match status" value="1"/>
</dbReference>
<evidence type="ECO:0000256" key="3">
    <source>
        <dbReference type="ARBA" id="ARBA00022448"/>
    </source>
</evidence>
<dbReference type="EMBL" id="LJJB01000007">
    <property type="protein sequence ID" value="KQL49465.1"/>
    <property type="molecule type" value="Genomic_DNA"/>
</dbReference>
<name>A0ABR5ND33_BRECH</name>
<evidence type="ECO:0000313" key="9">
    <source>
        <dbReference type="EMBL" id="KQL49465.1"/>
    </source>
</evidence>
<feature type="transmembrane region" description="Helical" evidence="8">
    <location>
        <begin position="84"/>
        <end position="105"/>
    </location>
</feature>
<dbReference type="PANTHER" id="PTHR34975">
    <property type="entry name" value="SPORE GERMINATION PROTEIN A2"/>
    <property type="match status" value="1"/>
</dbReference>
<dbReference type="Gene3D" id="1.20.1740.10">
    <property type="entry name" value="Amino acid/polyamine transporter I"/>
    <property type="match status" value="1"/>
</dbReference>
<feature type="transmembrane region" description="Helical" evidence="8">
    <location>
        <begin position="111"/>
        <end position="137"/>
    </location>
</feature>
<evidence type="ECO:0000256" key="2">
    <source>
        <dbReference type="ARBA" id="ARBA00007998"/>
    </source>
</evidence>
<accession>A0ABR5ND33</accession>
<evidence type="ECO:0000313" key="10">
    <source>
        <dbReference type="Proteomes" id="UP000051063"/>
    </source>
</evidence>
<evidence type="ECO:0000256" key="5">
    <source>
        <dbReference type="ARBA" id="ARBA00022692"/>
    </source>
</evidence>
<evidence type="ECO:0000256" key="8">
    <source>
        <dbReference type="SAM" id="Phobius"/>
    </source>
</evidence>
<keyword evidence="4" id="KW-0309">Germination</keyword>
<keyword evidence="5 8" id="KW-0812">Transmembrane</keyword>
<gene>
    <name evidence="9" type="ORF">AN963_06865</name>
</gene>
<comment type="subcellular location">
    <subcellularLocation>
        <location evidence="1">Membrane</location>
        <topology evidence="1">Multi-pass membrane protein</topology>
    </subcellularLocation>
</comment>
<keyword evidence="7 8" id="KW-0472">Membrane</keyword>
<reference evidence="9 10" key="1">
    <citation type="submission" date="2015-09" db="EMBL/GenBank/DDBJ databases">
        <title>Genome sequencing project for genomic taxonomy and phylogenomics of Bacillus-like bacteria.</title>
        <authorList>
            <person name="Liu B."/>
            <person name="Wang J."/>
            <person name="Zhu Y."/>
            <person name="Liu G."/>
            <person name="Chen Q."/>
            <person name="Chen Z."/>
            <person name="Lan J."/>
            <person name="Che J."/>
            <person name="Ge C."/>
            <person name="Shi H."/>
            <person name="Pan Z."/>
            <person name="Liu X."/>
        </authorList>
    </citation>
    <scope>NUCLEOTIDE SEQUENCE [LARGE SCALE GENOMIC DNA]</scope>
    <source>
        <strain evidence="9 10">DSM 8552</strain>
    </source>
</reference>
<feature type="transmembrane region" description="Helical" evidence="8">
    <location>
        <begin position="44"/>
        <end position="63"/>
    </location>
</feature>
<feature type="transmembrane region" description="Helical" evidence="8">
    <location>
        <begin position="9"/>
        <end position="32"/>
    </location>
</feature>
<keyword evidence="3" id="KW-0813">Transport</keyword>
<evidence type="ECO:0000256" key="6">
    <source>
        <dbReference type="ARBA" id="ARBA00022989"/>
    </source>
</evidence>
<dbReference type="InterPro" id="IPR004761">
    <property type="entry name" value="Spore_GerAB"/>
</dbReference>
<feature type="transmembrane region" description="Helical" evidence="8">
    <location>
        <begin position="305"/>
        <end position="322"/>
    </location>
</feature>
<feature type="transmembrane region" description="Helical" evidence="8">
    <location>
        <begin position="271"/>
        <end position="293"/>
    </location>
</feature>
<evidence type="ECO:0000256" key="7">
    <source>
        <dbReference type="ARBA" id="ARBA00023136"/>
    </source>
</evidence>
<evidence type="ECO:0000256" key="1">
    <source>
        <dbReference type="ARBA" id="ARBA00004141"/>
    </source>
</evidence>
<feature type="transmembrane region" description="Helical" evidence="8">
    <location>
        <begin position="144"/>
        <end position="166"/>
    </location>
</feature>
<comment type="caution">
    <text evidence="9">The sequence shown here is derived from an EMBL/GenBank/DDBJ whole genome shotgun (WGS) entry which is preliminary data.</text>
</comment>
<proteinExistence type="inferred from homology"/>
<evidence type="ECO:0000256" key="4">
    <source>
        <dbReference type="ARBA" id="ARBA00022544"/>
    </source>
</evidence>
<feature type="transmembrane region" description="Helical" evidence="8">
    <location>
        <begin position="219"/>
        <end position="242"/>
    </location>
</feature>
<feature type="transmembrane region" description="Helical" evidence="8">
    <location>
        <begin position="186"/>
        <end position="207"/>
    </location>
</feature>